<evidence type="ECO:0000313" key="3">
    <source>
        <dbReference type="Proteomes" id="UP000821853"/>
    </source>
</evidence>
<proteinExistence type="predicted"/>
<name>A0A9J6G288_HAELO</name>
<organism evidence="2 3">
    <name type="scientific">Haemaphysalis longicornis</name>
    <name type="common">Bush tick</name>
    <dbReference type="NCBI Taxonomy" id="44386"/>
    <lineage>
        <taxon>Eukaryota</taxon>
        <taxon>Metazoa</taxon>
        <taxon>Ecdysozoa</taxon>
        <taxon>Arthropoda</taxon>
        <taxon>Chelicerata</taxon>
        <taxon>Arachnida</taxon>
        <taxon>Acari</taxon>
        <taxon>Parasitiformes</taxon>
        <taxon>Ixodida</taxon>
        <taxon>Ixodoidea</taxon>
        <taxon>Ixodidae</taxon>
        <taxon>Haemaphysalinae</taxon>
        <taxon>Haemaphysalis</taxon>
    </lineage>
</organism>
<feature type="compositionally biased region" description="Basic and acidic residues" evidence="1">
    <location>
        <begin position="1"/>
        <end position="20"/>
    </location>
</feature>
<sequence length="61" mass="7199">MVRLTDWTKLREERSNRSPAEETQVEISLQDWTKQLHQDNKDNPSHTVHRLSFTAHLGSQD</sequence>
<comment type="caution">
    <text evidence="2">The sequence shown here is derived from an EMBL/GenBank/DDBJ whole genome shotgun (WGS) entry which is preliminary data.</text>
</comment>
<dbReference type="Proteomes" id="UP000821853">
    <property type="component" value="Chromosome 2"/>
</dbReference>
<dbReference type="VEuPathDB" id="VectorBase:HLOH_043367"/>
<accession>A0A9J6G288</accession>
<reference evidence="2 3" key="1">
    <citation type="journal article" date="2020" name="Cell">
        <title>Large-Scale Comparative Analyses of Tick Genomes Elucidate Their Genetic Diversity and Vector Capacities.</title>
        <authorList>
            <consortium name="Tick Genome and Microbiome Consortium (TIGMIC)"/>
            <person name="Jia N."/>
            <person name="Wang J."/>
            <person name="Shi W."/>
            <person name="Du L."/>
            <person name="Sun Y."/>
            <person name="Zhan W."/>
            <person name="Jiang J.F."/>
            <person name="Wang Q."/>
            <person name="Zhang B."/>
            <person name="Ji P."/>
            <person name="Bell-Sakyi L."/>
            <person name="Cui X.M."/>
            <person name="Yuan T.T."/>
            <person name="Jiang B.G."/>
            <person name="Yang W.F."/>
            <person name="Lam T.T."/>
            <person name="Chang Q.C."/>
            <person name="Ding S.J."/>
            <person name="Wang X.J."/>
            <person name="Zhu J.G."/>
            <person name="Ruan X.D."/>
            <person name="Zhao L."/>
            <person name="Wei J.T."/>
            <person name="Ye R.Z."/>
            <person name="Que T.C."/>
            <person name="Du C.H."/>
            <person name="Zhou Y.H."/>
            <person name="Cheng J.X."/>
            <person name="Dai P.F."/>
            <person name="Guo W.B."/>
            <person name="Han X.H."/>
            <person name="Huang E.J."/>
            <person name="Li L.F."/>
            <person name="Wei W."/>
            <person name="Gao Y.C."/>
            <person name="Liu J.Z."/>
            <person name="Shao H.Z."/>
            <person name="Wang X."/>
            <person name="Wang C.C."/>
            <person name="Yang T.C."/>
            <person name="Huo Q.B."/>
            <person name="Li W."/>
            <person name="Chen H.Y."/>
            <person name="Chen S.E."/>
            <person name="Zhou L.G."/>
            <person name="Ni X.B."/>
            <person name="Tian J.H."/>
            <person name="Sheng Y."/>
            <person name="Liu T."/>
            <person name="Pan Y.S."/>
            <person name="Xia L.Y."/>
            <person name="Li J."/>
            <person name="Zhao F."/>
            <person name="Cao W.C."/>
        </authorList>
    </citation>
    <scope>NUCLEOTIDE SEQUENCE [LARGE SCALE GENOMIC DNA]</scope>
    <source>
        <strain evidence="2">HaeL-2018</strain>
    </source>
</reference>
<protein>
    <submittedName>
        <fullName evidence="2">Uncharacterized protein</fullName>
    </submittedName>
</protein>
<dbReference type="AlphaFoldDB" id="A0A9J6G288"/>
<gene>
    <name evidence="2" type="ORF">HPB48_004057</name>
</gene>
<evidence type="ECO:0000256" key="1">
    <source>
        <dbReference type="SAM" id="MobiDB-lite"/>
    </source>
</evidence>
<keyword evidence="3" id="KW-1185">Reference proteome</keyword>
<dbReference type="EMBL" id="JABSTR010000004">
    <property type="protein sequence ID" value="KAH9368592.1"/>
    <property type="molecule type" value="Genomic_DNA"/>
</dbReference>
<feature type="region of interest" description="Disordered" evidence="1">
    <location>
        <begin position="1"/>
        <end position="61"/>
    </location>
</feature>
<evidence type="ECO:0000313" key="2">
    <source>
        <dbReference type="EMBL" id="KAH9368592.1"/>
    </source>
</evidence>
<feature type="compositionally biased region" description="Basic and acidic residues" evidence="1">
    <location>
        <begin position="34"/>
        <end position="44"/>
    </location>
</feature>